<evidence type="ECO:0008006" key="4">
    <source>
        <dbReference type="Google" id="ProtNLM"/>
    </source>
</evidence>
<keyword evidence="3" id="KW-1185">Reference proteome</keyword>
<accession>A0A8T0T2M9</accession>
<evidence type="ECO:0000313" key="3">
    <source>
        <dbReference type="Proteomes" id="UP000823388"/>
    </source>
</evidence>
<evidence type="ECO:0000256" key="1">
    <source>
        <dbReference type="SAM" id="MobiDB-lite"/>
    </source>
</evidence>
<protein>
    <recommendedName>
        <fullName evidence="4">F-box associated domain-containing protein</fullName>
    </recommendedName>
</protein>
<name>A0A8T0T2M9_PANVG</name>
<comment type="caution">
    <text evidence="2">The sequence shown here is derived from an EMBL/GenBank/DDBJ whole genome shotgun (WGS) entry which is preliminary data.</text>
</comment>
<reference evidence="2" key="1">
    <citation type="submission" date="2020-05" db="EMBL/GenBank/DDBJ databases">
        <title>WGS assembly of Panicum virgatum.</title>
        <authorList>
            <person name="Lovell J.T."/>
            <person name="Jenkins J."/>
            <person name="Shu S."/>
            <person name="Juenger T.E."/>
            <person name="Schmutz J."/>
        </authorList>
    </citation>
    <scope>NUCLEOTIDE SEQUENCE</scope>
    <source>
        <strain evidence="2">AP13</strain>
    </source>
</reference>
<gene>
    <name evidence="2" type="ORF">PVAP13_4NG018881</name>
</gene>
<dbReference type="AlphaFoldDB" id="A0A8T0T2M9"/>
<feature type="non-terminal residue" evidence="2">
    <location>
        <position position="362"/>
    </location>
</feature>
<sequence length="362" mass="39172">HRTSRRPPPRAHEPAAARRHTLRWLRDTICPAFLAVYSRRRPQELQPPAARSSRQSSIVARHRTSSPCLLTALPTLRLAGELRRALGPLVRARGRPPLTSWPPTLTNPPRRRAAPGVCAASRAVHVHRVNQGGETGAATKSRGGARGGARAGAECCRGGDGRGRRRGIPVARLSPVARGSRNPVPSASVALGGVLHWSCHLESGDSGDMVVFDMASERFRRIPPPPLTDPHTHHLRAFDMGGTLAVSTVTLGSPSMDIWALESDGVAWARRLQIDLPPRQIPELQPSDEAQAILEGGLLVLVGAGWVALHDVVAKTAVSRVDYSQEIGNVCRCLYRTSLAPLPRPRAQPPRHCLGDKPSLHY</sequence>
<feature type="non-terminal residue" evidence="2">
    <location>
        <position position="1"/>
    </location>
</feature>
<organism evidence="2 3">
    <name type="scientific">Panicum virgatum</name>
    <name type="common">Blackwell switchgrass</name>
    <dbReference type="NCBI Taxonomy" id="38727"/>
    <lineage>
        <taxon>Eukaryota</taxon>
        <taxon>Viridiplantae</taxon>
        <taxon>Streptophyta</taxon>
        <taxon>Embryophyta</taxon>
        <taxon>Tracheophyta</taxon>
        <taxon>Spermatophyta</taxon>
        <taxon>Magnoliopsida</taxon>
        <taxon>Liliopsida</taxon>
        <taxon>Poales</taxon>
        <taxon>Poaceae</taxon>
        <taxon>PACMAD clade</taxon>
        <taxon>Panicoideae</taxon>
        <taxon>Panicodae</taxon>
        <taxon>Paniceae</taxon>
        <taxon>Panicinae</taxon>
        <taxon>Panicum</taxon>
        <taxon>Panicum sect. Hiantes</taxon>
    </lineage>
</organism>
<evidence type="ECO:0000313" key="2">
    <source>
        <dbReference type="EMBL" id="KAG2603918.1"/>
    </source>
</evidence>
<dbReference type="EMBL" id="CM029044">
    <property type="protein sequence ID" value="KAG2603918.1"/>
    <property type="molecule type" value="Genomic_DNA"/>
</dbReference>
<proteinExistence type="predicted"/>
<feature type="region of interest" description="Disordered" evidence="1">
    <location>
        <begin position="133"/>
        <end position="161"/>
    </location>
</feature>
<dbReference type="Proteomes" id="UP000823388">
    <property type="component" value="Chromosome 4N"/>
</dbReference>